<dbReference type="HOGENOM" id="CLU_1414841_0_0_1"/>
<dbReference type="GO" id="GO:0008270">
    <property type="term" value="F:zinc ion binding"/>
    <property type="evidence" value="ECO:0007669"/>
    <property type="project" value="InterPro"/>
</dbReference>
<feature type="domain" description="Zn(2)-C6 fungal-type" evidence="3">
    <location>
        <begin position="8"/>
        <end position="39"/>
    </location>
</feature>
<gene>
    <name evidence="4" type="ORF">H072_4261</name>
</gene>
<comment type="caution">
    <text evidence="4">The sequence shown here is derived from an EMBL/GenBank/DDBJ whole genome shotgun (WGS) entry which is preliminary data.</text>
</comment>
<protein>
    <recommendedName>
        <fullName evidence="3">Zn(2)-C6 fungal-type domain-containing protein</fullName>
    </recommendedName>
</protein>
<dbReference type="InterPro" id="IPR001138">
    <property type="entry name" value="Zn2Cys6_DnaBD"/>
</dbReference>
<dbReference type="OMA" id="KINTTCW"/>
<dbReference type="EMBL" id="AQGS01000153">
    <property type="protein sequence ID" value="EPS41764.1"/>
    <property type="molecule type" value="Genomic_DNA"/>
</dbReference>
<reference evidence="5" key="2">
    <citation type="submission" date="2013-04" db="EMBL/GenBank/DDBJ databases">
        <title>Genomic mechanisms accounting for the adaptation to parasitism in nematode-trapping fungi.</title>
        <authorList>
            <person name="Ahren D.G."/>
        </authorList>
    </citation>
    <scope>NUCLEOTIDE SEQUENCE [LARGE SCALE GENOMIC DNA]</scope>
    <source>
        <strain evidence="5">CBS 200.50</strain>
    </source>
</reference>
<feature type="compositionally biased region" description="Low complexity" evidence="2">
    <location>
        <begin position="108"/>
        <end position="118"/>
    </location>
</feature>
<dbReference type="PROSITE" id="PS00463">
    <property type="entry name" value="ZN2_CY6_FUNGAL_1"/>
    <property type="match status" value="1"/>
</dbReference>
<evidence type="ECO:0000313" key="5">
    <source>
        <dbReference type="Proteomes" id="UP000015100"/>
    </source>
</evidence>
<proteinExistence type="predicted"/>
<organism evidence="4 5">
    <name type="scientific">Dactylellina haptotyla (strain CBS 200.50)</name>
    <name type="common">Nematode-trapping fungus</name>
    <name type="synonym">Monacrosporium haptotylum</name>
    <dbReference type="NCBI Taxonomy" id="1284197"/>
    <lineage>
        <taxon>Eukaryota</taxon>
        <taxon>Fungi</taxon>
        <taxon>Dikarya</taxon>
        <taxon>Ascomycota</taxon>
        <taxon>Pezizomycotina</taxon>
        <taxon>Orbiliomycetes</taxon>
        <taxon>Orbiliales</taxon>
        <taxon>Orbiliaceae</taxon>
        <taxon>Dactylellina</taxon>
    </lineage>
</organism>
<dbReference type="Proteomes" id="UP000015100">
    <property type="component" value="Unassembled WGS sequence"/>
</dbReference>
<evidence type="ECO:0000259" key="3">
    <source>
        <dbReference type="PROSITE" id="PS00463"/>
    </source>
</evidence>
<sequence length="200" mass="23248">MPPKINTTCWRCRHDRQGCVRDPYDPETCNRCRGLRYTCGLNEPPPDQREGRRLRFFKCDYCRKAHQVCLPSDDPERCARCVERKLPCSALTNTKSRPRPRKSHDGGNDNSGSQGGSHSQDDTYPESDSPEYYEEEDPAYAEKYGHDPNYTGHAQYQYGVYSQHYEPYGDYPNYPRDVYQQDTYGQAQSYSQQPYGFSGY</sequence>
<reference evidence="4 5" key="1">
    <citation type="journal article" date="2013" name="PLoS Genet.">
        <title>Genomic mechanisms accounting for the adaptation to parasitism in nematode-trapping fungi.</title>
        <authorList>
            <person name="Meerupati T."/>
            <person name="Andersson K.M."/>
            <person name="Friman E."/>
            <person name="Kumar D."/>
            <person name="Tunlid A."/>
            <person name="Ahren D."/>
        </authorList>
    </citation>
    <scope>NUCLEOTIDE SEQUENCE [LARGE SCALE GENOMIC DNA]</scope>
    <source>
        <strain evidence="4 5">CBS 200.50</strain>
    </source>
</reference>
<dbReference type="OrthoDB" id="5353415at2759"/>
<feature type="region of interest" description="Disordered" evidence="2">
    <location>
        <begin position="92"/>
        <end position="155"/>
    </location>
</feature>
<name>S8AFX2_DACHA</name>
<dbReference type="AlphaFoldDB" id="S8AFX2"/>
<feature type="compositionally biased region" description="Acidic residues" evidence="2">
    <location>
        <begin position="123"/>
        <end position="139"/>
    </location>
</feature>
<evidence type="ECO:0000313" key="4">
    <source>
        <dbReference type="EMBL" id="EPS41764.1"/>
    </source>
</evidence>
<evidence type="ECO:0000256" key="1">
    <source>
        <dbReference type="ARBA" id="ARBA00023242"/>
    </source>
</evidence>
<keyword evidence="5" id="KW-1185">Reference proteome</keyword>
<dbReference type="GO" id="GO:0000981">
    <property type="term" value="F:DNA-binding transcription factor activity, RNA polymerase II-specific"/>
    <property type="evidence" value="ECO:0007669"/>
    <property type="project" value="InterPro"/>
</dbReference>
<evidence type="ECO:0000256" key="2">
    <source>
        <dbReference type="SAM" id="MobiDB-lite"/>
    </source>
</evidence>
<dbReference type="SMART" id="SM00066">
    <property type="entry name" value="GAL4"/>
    <property type="match status" value="2"/>
</dbReference>
<keyword evidence="1" id="KW-0539">Nucleus</keyword>
<accession>S8AFX2</accession>